<evidence type="ECO:0000313" key="7">
    <source>
        <dbReference type="EMBL" id="EET84186.1"/>
    </source>
</evidence>
<feature type="transmembrane region" description="Helical" evidence="6">
    <location>
        <begin position="75"/>
        <end position="98"/>
    </location>
</feature>
<dbReference type="NCBIfam" id="TIGR03717">
    <property type="entry name" value="R_switched_YjbE"/>
    <property type="match status" value="1"/>
</dbReference>
<comment type="caution">
    <text evidence="7">The sequence shown here is derived from an EMBL/GenBank/DDBJ whole genome shotgun (WGS) entry which is preliminary data.</text>
</comment>
<dbReference type="eggNOG" id="COG0861">
    <property type="taxonomic scope" value="Bacteria"/>
</dbReference>
<organism evidence="7 8">
    <name type="scientific">Clostridium carboxidivorans P7</name>
    <dbReference type="NCBI Taxonomy" id="536227"/>
    <lineage>
        <taxon>Bacteria</taxon>
        <taxon>Bacillati</taxon>
        <taxon>Bacillota</taxon>
        <taxon>Clostridia</taxon>
        <taxon>Eubacteriales</taxon>
        <taxon>Clostridiaceae</taxon>
        <taxon>Clostridium</taxon>
    </lineage>
</organism>
<dbReference type="Pfam" id="PF03741">
    <property type="entry name" value="TerC"/>
    <property type="match status" value="1"/>
</dbReference>
<feature type="transmembrane region" description="Helical" evidence="6">
    <location>
        <begin position="158"/>
        <end position="178"/>
    </location>
</feature>
<dbReference type="Proteomes" id="UP000004198">
    <property type="component" value="Unassembled WGS sequence"/>
</dbReference>
<evidence type="ECO:0000256" key="5">
    <source>
        <dbReference type="ARBA" id="ARBA00023136"/>
    </source>
</evidence>
<feature type="transmembrane region" description="Helical" evidence="6">
    <location>
        <begin position="184"/>
        <end position="203"/>
    </location>
</feature>
<evidence type="ECO:0000256" key="6">
    <source>
        <dbReference type="SAM" id="Phobius"/>
    </source>
</evidence>
<reference evidence="7 8" key="1">
    <citation type="submission" date="2009-06" db="EMBL/GenBank/DDBJ databases">
        <title>The draft genome of Clostridium carboxidivorans P7.</title>
        <authorList>
            <consortium name="US DOE Joint Genome Institute (JGI-PGF)"/>
            <person name="Lucas S."/>
            <person name="Copeland A."/>
            <person name="Lapidus A."/>
            <person name="Glavina del Rio T."/>
            <person name="Tice H."/>
            <person name="Bruce D."/>
            <person name="Goodwin L."/>
            <person name="Pitluck S."/>
            <person name="Larimer F."/>
            <person name="Land M.L."/>
            <person name="Hauser L."/>
            <person name="Hemme C.L."/>
        </authorList>
    </citation>
    <scope>NUCLEOTIDE SEQUENCE [LARGE SCALE GENOMIC DNA]</scope>
    <source>
        <strain evidence="7 8">P7</strain>
    </source>
</reference>
<protein>
    <submittedName>
        <fullName evidence="7">Integral membrane protein TerC</fullName>
    </submittedName>
</protein>
<dbReference type="InterPro" id="IPR022301">
    <property type="entry name" value="Integral_membrane_YjbE"/>
</dbReference>
<accession>C6Q2U4</accession>
<comment type="subcellular location">
    <subcellularLocation>
        <location evidence="1">Membrane</location>
        <topology evidence="1">Multi-pass membrane protein</topology>
    </subcellularLocation>
</comment>
<comment type="similarity">
    <text evidence="2">Belongs to the TerC family.</text>
</comment>
<evidence type="ECO:0000256" key="3">
    <source>
        <dbReference type="ARBA" id="ARBA00022692"/>
    </source>
</evidence>
<sequence>MNVALHEIYDKLVLDIKQLFNVELEITEGDNNMPDLSLFMMKAFQITVMDLVLSGDNIGVIALATRNLPPKHAKFASFIGIFAAMLLRIIFACFLVYILAIQWLPIRLIGGLLLVKITYDFIKPESNEENKPKLSEECAVESSIEDTNIHASNKFMRAVFSIVVADITMSLDNVLAIASLADGSIVLIILGLILNVPIIFFGSQLVAKLMNKYPIVTYIGAAILAHTSFKMIFEDRLTINLVAPVVVQIISYGAALLTIIYGIYIVKKQQSPVNS</sequence>
<proteinExistence type="inferred from homology"/>
<evidence type="ECO:0000313" key="8">
    <source>
        <dbReference type="Proteomes" id="UP000004198"/>
    </source>
</evidence>
<dbReference type="GO" id="GO:0016020">
    <property type="term" value="C:membrane"/>
    <property type="evidence" value="ECO:0007669"/>
    <property type="project" value="UniProtKB-SubCell"/>
</dbReference>
<evidence type="ECO:0000256" key="2">
    <source>
        <dbReference type="ARBA" id="ARBA00007511"/>
    </source>
</evidence>
<feature type="transmembrane region" description="Helical" evidence="6">
    <location>
        <begin position="245"/>
        <end position="266"/>
    </location>
</feature>
<name>C6Q2U4_9CLOT</name>
<keyword evidence="4 6" id="KW-1133">Transmembrane helix</keyword>
<gene>
    <name evidence="7" type="ORF">CcarbDRAFT_5362</name>
</gene>
<dbReference type="InterPro" id="IPR005496">
    <property type="entry name" value="Integral_membrane_TerC"/>
</dbReference>
<evidence type="ECO:0000256" key="1">
    <source>
        <dbReference type="ARBA" id="ARBA00004141"/>
    </source>
</evidence>
<keyword evidence="8" id="KW-1185">Reference proteome</keyword>
<keyword evidence="3 6" id="KW-0812">Transmembrane</keyword>
<feature type="transmembrane region" description="Helical" evidence="6">
    <location>
        <begin position="215"/>
        <end position="233"/>
    </location>
</feature>
<dbReference type="AlphaFoldDB" id="C6Q2U4"/>
<evidence type="ECO:0000256" key="4">
    <source>
        <dbReference type="ARBA" id="ARBA00022989"/>
    </source>
</evidence>
<keyword evidence="5 6" id="KW-0472">Membrane</keyword>
<dbReference type="EMBL" id="ACVI01000203">
    <property type="protein sequence ID" value="EET84186.1"/>
    <property type="molecule type" value="Genomic_DNA"/>
</dbReference>
<dbReference type="PANTHER" id="PTHR30238:SF4">
    <property type="entry name" value="SLL1022 PROTEIN"/>
    <property type="match status" value="1"/>
</dbReference>
<dbReference type="PANTHER" id="PTHR30238">
    <property type="entry name" value="MEMBRANE BOUND PREDICTED REDOX MODULATOR"/>
    <property type="match status" value="1"/>
</dbReference>